<feature type="region of interest" description="Disordered" evidence="3">
    <location>
        <begin position="18"/>
        <end position="57"/>
    </location>
</feature>
<gene>
    <name evidence="4" type="ORF">PACLA_8A083790</name>
</gene>
<dbReference type="GO" id="GO:0005525">
    <property type="term" value="F:GTP binding"/>
    <property type="evidence" value="ECO:0007669"/>
    <property type="project" value="InterPro"/>
</dbReference>
<comment type="similarity">
    <text evidence="1">Belongs to the TRAFAC class dynamin-like GTPase superfamily. Very large inducible GTPase (VLIG) family.</text>
</comment>
<dbReference type="InterPro" id="IPR052986">
    <property type="entry name" value="VLIG_GTPase"/>
</dbReference>
<protein>
    <submittedName>
        <fullName evidence="4">Interferon-induced very large GTPase 1-like</fullName>
    </submittedName>
</protein>
<evidence type="ECO:0000313" key="5">
    <source>
        <dbReference type="Proteomes" id="UP001152795"/>
    </source>
</evidence>
<dbReference type="InterPro" id="IPR030383">
    <property type="entry name" value="G_VLIG_dom"/>
</dbReference>
<dbReference type="OrthoDB" id="1597724at2759"/>
<dbReference type="EMBL" id="CACRXK020005999">
    <property type="protein sequence ID" value="CAB4008031.1"/>
    <property type="molecule type" value="Genomic_DNA"/>
</dbReference>
<dbReference type="InterPro" id="IPR027417">
    <property type="entry name" value="P-loop_NTPase"/>
</dbReference>
<reference evidence="4" key="1">
    <citation type="submission" date="2020-04" db="EMBL/GenBank/DDBJ databases">
        <authorList>
            <person name="Alioto T."/>
            <person name="Alioto T."/>
            <person name="Gomez Garrido J."/>
        </authorList>
    </citation>
    <scope>NUCLEOTIDE SEQUENCE</scope>
    <source>
        <strain evidence="4">A484AB</strain>
    </source>
</reference>
<evidence type="ECO:0000313" key="4">
    <source>
        <dbReference type="EMBL" id="CAB4008031.1"/>
    </source>
</evidence>
<comment type="caution">
    <text evidence="4">The sequence shown here is derived from an EMBL/GenBank/DDBJ whole genome shotgun (WGS) entry which is preliminary data.</text>
</comment>
<dbReference type="PANTHER" id="PTHR14819">
    <property type="entry name" value="GTP-BINDING"/>
    <property type="match status" value="1"/>
</dbReference>
<dbReference type="Gene3D" id="3.40.50.300">
    <property type="entry name" value="P-loop containing nucleotide triphosphate hydrolases"/>
    <property type="match status" value="1"/>
</dbReference>
<feature type="compositionally biased region" description="Polar residues" evidence="3">
    <location>
        <begin position="33"/>
        <end position="56"/>
    </location>
</feature>
<dbReference type="InterPro" id="IPR057365">
    <property type="entry name" value="URGCP"/>
</dbReference>
<dbReference type="Pfam" id="PF25683">
    <property type="entry name" value="URGCP_GTPase"/>
    <property type="match status" value="1"/>
</dbReference>
<dbReference type="PROSITE" id="PS51717">
    <property type="entry name" value="G_VLIG"/>
    <property type="match status" value="1"/>
</dbReference>
<sequence>MHQDKTTIKVQTANLPGKECLSWNDEPSKDQTSESLTTPTTNEVTDTQNKNSSPETALSKYCRPTCLPYNPDLKYTLNKVRTVDNKSLTDVQLTSPNQIPDYIFQTLIIGDYRAREFKFKPVTSDKDKIKDDYEYDESEGNDLAINPMDAFLGIFHCSDEFVRRYLSIKLSVCQLSVPFLLPDPLAPSGNITILLSALKGITKTWKGACNNNESVKQVFATEYPFPVVSFIRIGKSAMSKSSLMNKIMSDASGGHNFFFCKSMEGGNVERKVVDGLVELTWYLPGGSKKQAFLNEICFANLRGDARYFKKQLDLLLDISSVVCLLLPLEYADTTMTDILDEATKSKAKVILIFKERSTSKYFNDLKSKHREKLSLITKAKQANKYDFLQKVRECIQENIHTVKAEPLVKLTSCVNKYGIHLDDGDQSYLRLGESVDTWLKLGIEQAKNLLKLQMHVPVLADLEREKYCPKRLGNKNDSGRIKRDTDEIYKDIEAEMTDQKESLAQLDERILHFLNRLPSMDEICRNRVLYNIKHQLDKMSLQDMAKLHQEYRVASFNFRRKKMETRQKSDTQSSEEERLKQLEESIAKCSFGLEHIIRELAQLYQLADGKNEYASAAAEILLSGHPLELLDGDSSYIPLEWFDAVYAKLEQKTNNAKIFVISVIGVQSSGKSTMLNTMFGVEFSVSAGRCTRGAFASLIPVSDSLKTASNFDYVLIIDTEGLKGSGDPQLREHDNQLATFAIGVADVTIVNIFGENHNEMKEFLEITVHAFLKMKLVEEKKACKIVHQNVAATDAPEKLIIARFKLKQDLDKMAKVAATEENCEDKFKKFNDIISFNENDDVFYIPNLSQGSPPMAPVNPEYGRAVQEIKENIITLMCLEDRFQLSVSQFRKRVTNLWEAMLKENFIFSFRNTIEVRAYTSLDRKYFEELVNLMVIGMSELVTKRRVALNKCTTQDERKEEWEATKRQIREEAEVIREKMAIKMEVFFETNEDKATLEQWKENVRIKIIQTKENQVMEATKKLKAAYQYLENRHEADKKKQTYETELLQTAKEFICSAHSTDDVKKSKVAFEQEWQQWIVKVPQCQEIRMNVNTEMVDVLSDTNPVLNTVIRDKLKQESYSISNFKEIIPIIDIDQLTITSSGNTLFNFIARQQQRQQQILFAAEAISDRAVAEALDVAKMMSKSGVRCSLNDFTQIYHKVITTIDNETEKSDFKFRKCLKCDILLYTFAHAFEIFEEMEERYFQVQDIRRDLEENLRPSLEEYFVNICSEMMGKEVAAATSIANKLQKPIESELNRTMGAVVAKEIKNNRSDFQSKGQFHASVLIQLGEEGKFESYIPYLKNPVKFLKAKLTESIENYCLEDSHASVTLLLENEAKQIKNKLFAAISTASGAQTRTGSGKLICWIEKFVDGYPTLDITKEKFPVAAISDDLFKIDVFEAKIRENVTQFLDSLIKRGVDPATIRKWNPAPHYLLESMFGCLLCCPLCKALCDQTVKNHLGNHFTRNHCPQGATGCKNEHTKILVSTICTRDVANDNMSFKNACTSKEWHHYNDYQSVNDYYKSWSIPPDPSFETSTYWQWFMATYSKELAEHYKAEEPDIPVAWKKRTFSEVRDILRQEYNM</sequence>
<keyword evidence="2" id="KW-0175">Coiled coil</keyword>
<evidence type="ECO:0000256" key="3">
    <source>
        <dbReference type="SAM" id="MobiDB-lite"/>
    </source>
</evidence>
<keyword evidence="5" id="KW-1185">Reference proteome</keyword>
<feature type="coiled-coil region" evidence="2">
    <location>
        <begin position="952"/>
        <end position="979"/>
    </location>
</feature>
<evidence type="ECO:0000256" key="2">
    <source>
        <dbReference type="SAM" id="Coils"/>
    </source>
</evidence>
<accession>A0A6S7IQT3</accession>
<proteinExistence type="inferred from homology"/>
<name>A0A6S7IQT3_PARCT</name>
<organism evidence="4 5">
    <name type="scientific">Paramuricea clavata</name>
    <name type="common">Red gorgonian</name>
    <name type="synonym">Violescent sea-whip</name>
    <dbReference type="NCBI Taxonomy" id="317549"/>
    <lineage>
        <taxon>Eukaryota</taxon>
        <taxon>Metazoa</taxon>
        <taxon>Cnidaria</taxon>
        <taxon>Anthozoa</taxon>
        <taxon>Octocorallia</taxon>
        <taxon>Malacalcyonacea</taxon>
        <taxon>Plexauridae</taxon>
        <taxon>Paramuricea</taxon>
    </lineage>
</organism>
<evidence type="ECO:0000256" key="1">
    <source>
        <dbReference type="ARBA" id="ARBA00006828"/>
    </source>
</evidence>
<dbReference type="Pfam" id="PF25496">
    <property type="entry name" value="URGCP"/>
    <property type="match status" value="1"/>
</dbReference>
<dbReference type="SUPFAM" id="SSF52540">
    <property type="entry name" value="P-loop containing nucleoside triphosphate hydrolases"/>
    <property type="match status" value="1"/>
</dbReference>
<dbReference type="Proteomes" id="UP001152795">
    <property type="component" value="Unassembled WGS sequence"/>
</dbReference>
<dbReference type="PANTHER" id="PTHR14819:SF5">
    <property type="entry name" value="INTERFERON-INDUCED VERY LARGE GTPASE 1"/>
    <property type="match status" value="1"/>
</dbReference>